<comment type="caution">
    <text evidence="2">The sequence shown here is derived from an EMBL/GenBank/DDBJ whole genome shotgun (WGS) entry which is preliminary data.</text>
</comment>
<accession>A0AAN7ST03</accession>
<reference evidence="3" key="1">
    <citation type="submission" date="2023-01" db="EMBL/GenBank/DDBJ databases">
        <title>Key to firefly adult light organ development and bioluminescence: homeobox transcription factors regulate luciferase expression and transportation to peroxisome.</title>
        <authorList>
            <person name="Fu X."/>
        </authorList>
    </citation>
    <scope>NUCLEOTIDE SEQUENCE [LARGE SCALE GENOMIC DNA]</scope>
</reference>
<dbReference type="Proteomes" id="UP001353858">
    <property type="component" value="Unassembled WGS sequence"/>
</dbReference>
<protein>
    <submittedName>
        <fullName evidence="2">Uncharacterized protein</fullName>
    </submittedName>
</protein>
<organism evidence="2 3">
    <name type="scientific">Aquatica leii</name>
    <dbReference type="NCBI Taxonomy" id="1421715"/>
    <lineage>
        <taxon>Eukaryota</taxon>
        <taxon>Metazoa</taxon>
        <taxon>Ecdysozoa</taxon>
        <taxon>Arthropoda</taxon>
        <taxon>Hexapoda</taxon>
        <taxon>Insecta</taxon>
        <taxon>Pterygota</taxon>
        <taxon>Neoptera</taxon>
        <taxon>Endopterygota</taxon>
        <taxon>Coleoptera</taxon>
        <taxon>Polyphaga</taxon>
        <taxon>Elateriformia</taxon>
        <taxon>Elateroidea</taxon>
        <taxon>Lampyridae</taxon>
        <taxon>Luciolinae</taxon>
        <taxon>Aquatica</taxon>
    </lineage>
</organism>
<feature type="non-terminal residue" evidence="2">
    <location>
        <position position="379"/>
    </location>
</feature>
<evidence type="ECO:0000313" key="2">
    <source>
        <dbReference type="EMBL" id="KAK4887055.1"/>
    </source>
</evidence>
<evidence type="ECO:0000313" key="3">
    <source>
        <dbReference type="Proteomes" id="UP001353858"/>
    </source>
</evidence>
<feature type="region of interest" description="Disordered" evidence="1">
    <location>
        <begin position="135"/>
        <end position="154"/>
    </location>
</feature>
<name>A0AAN7ST03_9COLE</name>
<dbReference type="EMBL" id="JARPUR010000001">
    <property type="protein sequence ID" value="KAK4887055.1"/>
    <property type="molecule type" value="Genomic_DNA"/>
</dbReference>
<evidence type="ECO:0000256" key="1">
    <source>
        <dbReference type="SAM" id="MobiDB-lite"/>
    </source>
</evidence>
<sequence length="379" mass="44296">MDVNRLLSDDLDFELKRRGISNEGTVDDKRAKLRARMRVEREVNVSFPKLVIDTQEQLQICNTKLVDLEGEIVSSGQPMAQNEYKRIKSRLIHVYNRLEVVSQPDNESLVEKCLQLLDCLDQKCQIAVPENPAVVSEDPVPLPEPVSHEEDTPVMPSWREQMRRFSTWESTRVTNNETPRPFNTLAINKWNFKMEVKLDVDRLLRDELEYELQIRRIDYSGNVEKLRKTLRSALALEKSGNVFSQIIQLDAKTEITICEQKLKELKDILFTTESSTWPIKRFNFVLSSKMEFKLDVDRLLRDELEYELQIRRIDYSGNVEKLRKTLRSALALEKSGNVFSQIIQLDAKTEITICEQKLKELKDILFTTESSTWPIKRFN</sequence>
<gene>
    <name evidence="2" type="ORF">RN001_003326</name>
</gene>
<keyword evidence="3" id="KW-1185">Reference proteome</keyword>
<proteinExistence type="predicted"/>
<dbReference type="AlphaFoldDB" id="A0AAN7ST03"/>